<dbReference type="HAMAP" id="MF_00595">
    <property type="entry name" value="PEPcase_type1"/>
    <property type="match status" value="1"/>
</dbReference>
<evidence type="ECO:0000256" key="10">
    <source>
        <dbReference type="HAMAP-Rule" id="MF_00595"/>
    </source>
</evidence>
<dbReference type="NCBIfam" id="NF000584">
    <property type="entry name" value="PRK00009.1"/>
    <property type="match status" value="1"/>
</dbReference>
<dbReference type="GO" id="GO:0008964">
    <property type="term" value="F:phosphoenolpyruvate carboxylase activity"/>
    <property type="evidence" value="ECO:0007669"/>
    <property type="project" value="UniProtKB-UniRule"/>
</dbReference>
<dbReference type="PROSITE" id="PS00781">
    <property type="entry name" value="PEPCASE_1"/>
    <property type="match status" value="1"/>
</dbReference>
<proteinExistence type="inferred from homology"/>
<reference evidence="13" key="1">
    <citation type="submission" date="2017-05" db="EMBL/GenBank/DDBJ databases">
        <authorList>
            <person name="Song R."/>
            <person name="Chenine A.L."/>
            <person name="Ruprecht R.M."/>
        </authorList>
    </citation>
    <scope>NUCLEOTIDE SEQUENCE</scope>
    <source>
        <strain evidence="13">Kingella_eburonensis</strain>
    </source>
</reference>
<evidence type="ECO:0000256" key="3">
    <source>
        <dbReference type="ARBA" id="ARBA00008346"/>
    </source>
</evidence>
<dbReference type="OrthoDB" id="9768133at2"/>
<dbReference type="GO" id="GO:0006099">
    <property type="term" value="P:tricarboxylic acid cycle"/>
    <property type="evidence" value="ECO:0007669"/>
    <property type="project" value="InterPro"/>
</dbReference>
<evidence type="ECO:0000256" key="5">
    <source>
        <dbReference type="ARBA" id="ARBA00022419"/>
    </source>
</evidence>
<feature type="active site" evidence="10 11">
    <location>
        <position position="140"/>
    </location>
</feature>
<dbReference type="GO" id="GO:0000287">
    <property type="term" value="F:magnesium ion binding"/>
    <property type="evidence" value="ECO:0007669"/>
    <property type="project" value="UniProtKB-UniRule"/>
</dbReference>
<keyword evidence="6 10" id="KW-0460">Magnesium</keyword>
<comment type="subunit">
    <text evidence="10">Homotetramer.</text>
</comment>
<dbReference type="InterPro" id="IPR021135">
    <property type="entry name" value="PEP_COase"/>
</dbReference>
<dbReference type="InterPro" id="IPR015813">
    <property type="entry name" value="Pyrv/PenolPyrv_kinase-like_dom"/>
</dbReference>
<dbReference type="EMBL" id="FXUV01000074">
    <property type="protein sequence ID" value="SMQ13528.1"/>
    <property type="molecule type" value="Genomic_DNA"/>
</dbReference>
<evidence type="ECO:0000256" key="8">
    <source>
        <dbReference type="ARBA" id="ARBA00023300"/>
    </source>
</evidence>
<dbReference type="Gene3D" id="1.20.1440.90">
    <property type="entry name" value="Phosphoenolpyruvate/pyruvate domain"/>
    <property type="match status" value="1"/>
</dbReference>
<keyword evidence="8 10" id="KW-0120">Carbon dioxide fixation</keyword>
<keyword evidence="15" id="KW-1185">Reference proteome</keyword>
<comment type="function">
    <text evidence="2 10">Forms oxaloacetate, a four-carbon dicarboxylic acid source for the tricarboxylic acid cycle.</text>
</comment>
<dbReference type="GO" id="GO:0006107">
    <property type="term" value="P:oxaloacetate metabolic process"/>
    <property type="evidence" value="ECO:0007669"/>
    <property type="project" value="UniProtKB-UniRule"/>
</dbReference>
<evidence type="ECO:0000256" key="12">
    <source>
        <dbReference type="PROSITE-ProRule" id="PRU10112"/>
    </source>
</evidence>
<protein>
    <recommendedName>
        <fullName evidence="5 10">Phosphoenolpyruvate carboxylase</fullName>
        <shortName evidence="10">PEPC</shortName>
        <shortName evidence="10">PEPCase</shortName>
        <ecNumber evidence="4 10">4.1.1.31</ecNumber>
    </recommendedName>
</protein>
<evidence type="ECO:0000313" key="15">
    <source>
        <dbReference type="Proteomes" id="UP000215450"/>
    </source>
</evidence>
<dbReference type="SUPFAM" id="SSF51621">
    <property type="entry name" value="Phosphoenolpyruvate/pyruvate domain"/>
    <property type="match status" value="1"/>
</dbReference>
<dbReference type="InterPro" id="IPR033129">
    <property type="entry name" value="PEPCASE_His_AS"/>
</dbReference>
<accession>A0A238HIM4</accession>
<dbReference type="PRINTS" id="PR00150">
    <property type="entry name" value="PEPCARBXLASE"/>
</dbReference>
<dbReference type="EMBL" id="FXUV02000043">
    <property type="protein sequence ID" value="SNB78257.1"/>
    <property type="molecule type" value="Genomic_DNA"/>
</dbReference>
<dbReference type="InterPro" id="IPR022805">
    <property type="entry name" value="PEP_COase_bac/pln-type"/>
</dbReference>
<evidence type="ECO:0000313" key="13">
    <source>
        <dbReference type="EMBL" id="SMQ13528.1"/>
    </source>
</evidence>
<dbReference type="InterPro" id="IPR018129">
    <property type="entry name" value="PEP_COase_Lys_AS"/>
</dbReference>
<dbReference type="STRING" id="1522312.GCA_900177895_01799"/>
<comment type="catalytic activity">
    <reaction evidence="9 10">
        <text>oxaloacetate + phosphate = phosphoenolpyruvate + hydrogencarbonate</text>
        <dbReference type="Rhea" id="RHEA:28370"/>
        <dbReference type="ChEBI" id="CHEBI:16452"/>
        <dbReference type="ChEBI" id="CHEBI:17544"/>
        <dbReference type="ChEBI" id="CHEBI:43474"/>
        <dbReference type="ChEBI" id="CHEBI:58702"/>
        <dbReference type="EC" id="4.1.1.31"/>
    </reaction>
</comment>
<dbReference type="Pfam" id="PF00311">
    <property type="entry name" value="PEPcase"/>
    <property type="match status" value="1"/>
</dbReference>
<dbReference type="GO" id="GO:0015977">
    <property type="term" value="P:carbon fixation"/>
    <property type="evidence" value="ECO:0007669"/>
    <property type="project" value="UniProtKB-UniRule"/>
</dbReference>
<keyword evidence="7 10" id="KW-0456">Lyase</keyword>
<evidence type="ECO:0000256" key="2">
    <source>
        <dbReference type="ARBA" id="ARBA00003670"/>
    </source>
</evidence>
<reference evidence="14 15" key="2">
    <citation type="submission" date="2017-06" db="EMBL/GenBank/DDBJ databases">
        <authorList>
            <person name="Kim H.J."/>
            <person name="Triplett B.A."/>
        </authorList>
    </citation>
    <scope>NUCLEOTIDE SEQUENCE [LARGE SCALE GENOMIC DNA]</scope>
    <source>
        <strain evidence="14">Kingella_eburonensis</strain>
    </source>
</reference>
<name>A0A238HIM4_9NEIS</name>
<evidence type="ECO:0000256" key="6">
    <source>
        <dbReference type="ARBA" id="ARBA00022842"/>
    </source>
</evidence>
<dbReference type="AlphaFoldDB" id="A0A238HIM4"/>
<dbReference type="PANTHER" id="PTHR30523:SF6">
    <property type="entry name" value="PHOSPHOENOLPYRUVATE CARBOXYLASE"/>
    <property type="match status" value="1"/>
</dbReference>
<feature type="active site" evidence="10 12">
    <location>
        <position position="568"/>
    </location>
</feature>
<evidence type="ECO:0000313" key="14">
    <source>
        <dbReference type="EMBL" id="SNB78257.1"/>
    </source>
</evidence>
<comment type="cofactor">
    <cofactor evidence="1 10">
        <name>Mg(2+)</name>
        <dbReference type="ChEBI" id="CHEBI:18420"/>
    </cofactor>
</comment>
<evidence type="ECO:0000256" key="4">
    <source>
        <dbReference type="ARBA" id="ARBA00012305"/>
    </source>
</evidence>
<sequence>MQLSLLNNPKDAELVADAKVMTESLYRMLEIHADEIVVNALKILATAQDSSKVITELLPSLSDEQTESLITAVGMFAQILNIAEDVHHERRRLVHETAGNASYDGNIAITLQKFKAQQLDSQTVQAALNRTQINPVLTAHPTEVQRQATQISHRKIRALLPLREHCRSAEELAEWQREMDIVLLTLWQTSETRHFKLSVTSEIMNGVNIFPRSFFQAIPQLYRHLEKHFQAAFPDISVPNILQIGGWIGGDRDGNPFVSAQTLREAFRHHADAAFHHYRRELEALYQELPLSVRRVKVDDGVLVLSAKSPDTEVARQEEPYRRAIAYIMSRLVAKAHLLGIPLGYRFELGQAYENVDEFLQDLTTLQRSLKNNGSEILANGRIADIIRTVSVCGFHLMPLDLRQHANKHADVVAELLQHAGLEDYQSLPENTRQAVLLRELGNPRPLFNQYVEYSEPCRHELDIFFEANKIKREFGESAVSQSIISNCERPSDLLALALILKETGLMNLQNGKPVSRMNIVPLFETIEALENACPVMELLFSNEWYRAFLSSRDNIQEIMLGYSDSNKDGGYISSTWGLYQAEQGLVKLFAEHCIRMRLFHGRGGSVGRGGGPSYQAILAQPSGSVAGQIRITEQGEVITAKYGDPSNAGRNLEALVAATLEATLLPAPADPDADLMNALSQSAFKHYRALITRDGFIDYFLQTSPIEQIASLNLGSRPASRKTLARIQDLRAIPWVFSWTQNRLMLPAWYGFGSAVEELCKQNSGSLKALQEHAQNNPFFRAMLSNMEQVMAKTDLILAEHYAALSQDEQHGAEIFAAIKAEYQRSLKALLDILQTSELLTDNRALARSLALRIPYLNALGGLQVALLRKLRQEPNNQHVLQMVHQTINGVAQGLRNTG</sequence>
<dbReference type="RefSeq" id="WP_095063450.1">
    <property type="nucleotide sequence ID" value="NZ_FXUV02000043.1"/>
</dbReference>
<dbReference type="PANTHER" id="PTHR30523">
    <property type="entry name" value="PHOSPHOENOLPYRUVATE CARBOXYLASE"/>
    <property type="match status" value="1"/>
</dbReference>
<evidence type="ECO:0000256" key="7">
    <source>
        <dbReference type="ARBA" id="ARBA00023239"/>
    </source>
</evidence>
<dbReference type="EC" id="4.1.1.31" evidence="4 10"/>
<dbReference type="PROSITE" id="PS00393">
    <property type="entry name" value="PEPCASE_2"/>
    <property type="match status" value="1"/>
</dbReference>
<keyword evidence="13" id="KW-0670">Pyruvate</keyword>
<dbReference type="Proteomes" id="UP000215450">
    <property type="component" value="Unassembled WGS sequence"/>
</dbReference>
<evidence type="ECO:0000256" key="1">
    <source>
        <dbReference type="ARBA" id="ARBA00001946"/>
    </source>
</evidence>
<evidence type="ECO:0000256" key="9">
    <source>
        <dbReference type="ARBA" id="ARBA00048995"/>
    </source>
</evidence>
<comment type="similarity">
    <text evidence="3 10">Belongs to the PEPCase type 1 family.</text>
</comment>
<gene>
    <name evidence="10 13" type="primary">ppc</name>
    <name evidence="14" type="ORF">KEBURONENSIS_00387</name>
    <name evidence="13" type="ORF">KEBURONENSIS_00626</name>
</gene>
<organism evidence="13">
    <name type="scientific">Kingella negevensis</name>
    <dbReference type="NCBI Taxonomy" id="1522312"/>
    <lineage>
        <taxon>Bacteria</taxon>
        <taxon>Pseudomonadati</taxon>
        <taxon>Pseudomonadota</taxon>
        <taxon>Betaproteobacteria</taxon>
        <taxon>Neisseriales</taxon>
        <taxon>Neisseriaceae</taxon>
        <taxon>Kingella</taxon>
    </lineage>
</organism>
<evidence type="ECO:0000256" key="11">
    <source>
        <dbReference type="PROSITE-ProRule" id="PRU10111"/>
    </source>
</evidence>
<dbReference type="GO" id="GO:0005829">
    <property type="term" value="C:cytosol"/>
    <property type="evidence" value="ECO:0007669"/>
    <property type="project" value="TreeGrafter"/>
</dbReference>